<dbReference type="PANTHER" id="PTHR44329">
    <property type="entry name" value="SERINE/THREONINE-PROTEIN KINASE TNNI3K-RELATED"/>
    <property type="match status" value="1"/>
</dbReference>
<dbReference type="InterPro" id="IPR051681">
    <property type="entry name" value="Ser/Thr_Kinases-Pseudokinases"/>
</dbReference>
<evidence type="ECO:0000313" key="3">
    <source>
        <dbReference type="Proteomes" id="UP000266861"/>
    </source>
</evidence>
<accession>A0A397IDV0</accession>
<evidence type="ECO:0000259" key="1">
    <source>
        <dbReference type="PROSITE" id="PS50011"/>
    </source>
</evidence>
<dbReference type="InterPro" id="IPR001245">
    <property type="entry name" value="Ser-Thr/Tyr_kinase_cat_dom"/>
</dbReference>
<feature type="domain" description="Protein kinase" evidence="1">
    <location>
        <begin position="74"/>
        <end position="359"/>
    </location>
</feature>
<proteinExistence type="predicted"/>
<dbReference type="Proteomes" id="UP000266861">
    <property type="component" value="Unassembled WGS sequence"/>
</dbReference>
<sequence>MSDNNVLPKNTICSECGFSKSYYDWCQNCQSKLFQKNFANWTSGNKTIDEFIQYTQLKATELYLVLEWIPYQQFKETKFLARGGFGKVYKAIWKDGPIRNWDESKQDWSRKSNNSVVLKSFENSQEINDGFFVEITGYIEAMKKKDTVHGHCILQHYGITRNPETDEYLMVLSYADKSSLRNFLETKTGRDMLWEMRNRILLDVASGLKTIHLAGLVHRDFHSGNILIHDDCPLENVTSLVVFIGDFGLCKSEASTEKGTYGVIPYMAPEVLRGEKYTQASDIYSFGIIMWELSTGQLPFSGRAHDVHLAMDICKGHRPPISDWIPKCYSDLMCRCWDANPSNRPSIIEIFDISMVGWVLKDFKKEEFQNSDELKRKLLAEGTQSNVGIHKDAVYKSRLLKYDGLPEPVNQLPESHQIEFTMPLDFINFISI</sequence>
<dbReference type="PRINTS" id="PR00109">
    <property type="entry name" value="TYRKINASE"/>
</dbReference>
<dbReference type="GO" id="GO:0004674">
    <property type="term" value="F:protein serine/threonine kinase activity"/>
    <property type="evidence" value="ECO:0007669"/>
    <property type="project" value="TreeGrafter"/>
</dbReference>
<dbReference type="Pfam" id="PF07714">
    <property type="entry name" value="PK_Tyr_Ser-Thr"/>
    <property type="match status" value="1"/>
</dbReference>
<dbReference type="GO" id="GO:0005524">
    <property type="term" value="F:ATP binding"/>
    <property type="evidence" value="ECO:0007669"/>
    <property type="project" value="InterPro"/>
</dbReference>
<reference evidence="2 3" key="1">
    <citation type="submission" date="2018-08" db="EMBL/GenBank/DDBJ databases">
        <title>Genome and evolution of the arbuscular mycorrhizal fungus Diversispora epigaea (formerly Glomus versiforme) and its bacterial endosymbionts.</title>
        <authorList>
            <person name="Sun X."/>
            <person name="Fei Z."/>
            <person name="Harrison M."/>
        </authorList>
    </citation>
    <scope>NUCLEOTIDE SEQUENCE [LARGE SCALE GENOMIC DNA]</scope>
    <source>
        <strain evidence="2 3">IT104</strain>
    </source>
</reference>
<dbReference type="EMBL" id="PQFF01000210">
    <property type="protein sequence ID" value="RHZ74079.1"/>
    <property type="molecule type" value="Genomic_DNA"/>
</dbReference>
<dbReference type="AlphaFoldDB" id="A0A397IDV0"/>
<evidence type="ECO:0000313" key="2">
    <source>
        <dbReference type="EMBL" id="RHZ74079.1"/>
    </source>
</evidence>
<organism evidence="2 3">
    <name type="scientific">Diversispora epigaea</name>
    <dbReference type="NCBI Taxonomy" id="1348612"/>
    <lineage>
        <taxon>Eukaryota</taxon>
        <taxon>Fungi</taxon>
        <taxon>Fungi incertae sedis</taxon>
        <taxon>Mucoromycota</taxon>
        <taxon>Glomeromycotina</taxon>
        <taxon>Glomeromycetes</taxon>
        <taxon>Diversisporales</taxon>
        <taxon>Diversisporaceae</taxon>
        <taxon>Diversispora</taxon>
    </lineage>
</organism>
<protein>
    <recommendedName>
        <fullName evidence="1">Protein kinase domain-containing protein</fullName>
    </recommendedName>
</protein>
<dbReference type="STRING" id="1348612.A0A397IDV0"/>
<comment type="caution">
    <text evidence="2">The sequence shown here is derived from an EMBL/GenBank/DDBJ whole genome shotgun (WGS) entry which is preliminary data.</text>
</comment>
<keyword evidence="3" id="KW-1185">Reference proteome</keyword>
<dbReference type="Gene3D" id="1.10.510.10">
    <property type="entry name" value="Transferase(Phosphotransferase) domain 1"/>
    <property type="match status" value="1"/>
</dbReference>
<dbReference type="PROSITE" id="PS50011">
    <property type="entry name" value="PROTEIN_KINASE_DOM"/>
    <property type="match status" value="1"/>
</dbReference>
<dbReference type="SUPFAM" id="SSF56112">
    <property type="entry name" value="Protein kinase-like (PK-like)"/>
    <property type="match status" value="1"/>
</dbReference>
<gene>
    <name evidence="2" type="ORF">Glove_227g106</name>
</gene>
<name>A0A397IDV0_9GLOM</name>
<dbReference type="OrthoDB" id="6718656at2759"/>
<dbReference type="InterPro" id="IPR011009">
    <property type="entry name" value="Kinase-like_dom_sf"/>
</dbReference>
<dbReference type="InterPro" id="IPR000719">
    <property type="entry name" value="Prot_kinase_dom"/>
</dbReference>